<protein>
    <submittedName>
        <fullName evidence="1">Uncharacterized protein</fullName>
    </submittedName>
</protein>
<proteinExistence type="predicted"/>
<dbReference type="OrthoDB" id="1434605at2759"/>
<evidence type="ECO:0000313" key="2">
    <source>
        <dbReference type="Proteomes" id="UP000257109"/>
    </source>
</evidence>
<feature type="non-terminal residue" evidence="1">
    <location>
        <position position="1"/>
    </location>
</feature>
<dbReference type="EMBL" id="QJKJ01004318">
    <property type="protein sequence ID" value="RDX94640.1"/>
    <property type="molecule type" value="Genomic_DNA"/>
</dbReference>
<dbReference type="Proteomes" id="UP000257109">
    <property type="component" value="Unassembled WGS sequence"/>
</dbReference>
<accession>A0A371GVQ4</accession>
<keyword evidence="2" id="KW-1185">Reference proteome</keyword>
<gene>
    <name evidence="1" type="ORF">CR513_22960</name>
</gene>
<reference evidence="1" key="1">
    <citation type="submission" date="2018-05" db="EMBL/GenBank/DDBJ databases">
        <title>Draft genome of Mucuna pruriens seed.</title>
        <authorList>
            <person name="Nnadi N.E."/>
            <person name="Vos R."/>
            <person name="Hasami M.H."/>
            <person name="Devisetty U.K."/>
            <person name="Aguiy J.C."/>
        </authorList>
    </citation>
    <scope>NUCLEOTIDE SEQUENCE [LARGE SCALE GENOMIC DNA]</scope>
    <source>
        <strain evidence="1">JCA_2017</strain>
    </source>
</reference>
<organism evidence="1 2">
    <name type="scientific">Mucuna pruriens</name>
    <name type="common">Velvet bean</name>
    <name type="synonym">Dolichos pruriens</name>
    <dbReference type="NCBI Taxonomy" id="157652"/>
    <lineage>
        <taxon>Eukaryota</taxon>
        <taxon>Viridiplantae</taxon>
        <taxon>Streptophyta</taxon>
        <taxon>Embryophyta</taxon>
        <taxon>Tracheophyta</taxon>
        <taxon>Spermatophyta</taxon>
        <taxon>Magnoliopsida</taxon>
        <taxon>eudicotyledons</taxon>
        <taxon>Gunneridae</taxon>
        <taxon>Pentapetalae</taxon>
        <taxon>rosids</taxon>
        <taxon>fabids</taxon>
        <taxon>Fabales</taxon>
        <taxon>Fabaceae</taxon>
        <taxon>Papilionoideae</taxon>
        <taxon>50 kb inversion clade</taxon>
        <taxon>NPAAA clade</taxon>
        <taxon>indigoferoid/millettioid clade</taxon>
        <taxon>Phaseoleae</taxon>
        <taxon>Mucuna</taxon>
    </lineage>
</organism>
<dbReference type="AlphaFoldDB" id="A0A371GVQ4"/>
<name>A0A371GVQ4_MUCPR</name>
<sequence length="143" mass="16058">MGLMKVLNKKYGLILPRTSTSLRAQTPMGNSKMVVDQLQVLLPSNSCPPRNQMVCNMNIDGDKMLIEESSEDRGSKVVGILIWYCIGLLTLLETRTSGVKIDKVIKNLRMNSWYKVDAQGFFGGIWIAWDSFLIKVDIIGLHP</sequence>
<comment type="caution">
    <text evidence="1">The sequence shown here is derived from an EMBL/GenBank/DDBJ whole genome shotgun (WGS) entry which is preliminary data.</text>
</comment>
<evidence type="ECO:0000313" key="1">
    <source>
        <dbReference type="EMBL" id="RDX94640.1"/>
    </source>
</evidence>